<dbReference type="AlphaFoldDB" id="A0A9Q1ZCG3"/>
<dbReference type="PANTHER" id="PTHR43479:SF11">
    <property type="entry name" value="ACREF_ENVCD OPERON REPRESSOR-RELATED"/>
    <property type="match status" value="1"/>
</dbReference>
<dbReference type="InterPro" id="IPR001647">
    <property type="entry name" value="HTH_TetR"/>
</dbReference>
<dbReference type="RefSeq" id="WP_013725908.1">
    <property type="nucleotide sequence ID" value="NZ_LGVO01000026.1"/>
</dbReference>
<dbReference type="SUPFAM" id="SSF48498">
    <property type="entry name" value="Tetracyclin repressor-like, C-terminal domain"/>
    <property type="match status" value="1"/>
</dbReference>
<evidence type="ECO:0000259" key="3">
    <source>
        <dbReference type="PROSITE" id="PS50977"/>
    </source>
</evidence>
<reference evidence="4 5" key="1">
    <citation type="submission" date="2015-07" db="EMBL/GenBank/DDBJ databases">
        <title>Draft genome sequences of 17 French Clostridium botulinum group III.</title>
        <authorList>
            <person name="Woudstra C."/>
            <person name="Le Marechal C."/>
            <person name="Souillard R."/>
            <person name="Bayon-Auboyer M.-H."/>
            <person name="Dessouter D."/>
            <person name="Fach P."/>
        </authorList>
    </citation>
    <scope>NUCLEOTIDE SEQUENCE [LARGE SCALE GENOMIC DNA]</scope>
    <source>
        <strain evidence="4 5">12LNRI-CD</strain>
    </source>
</reference>
<evidence type="ECO:0000313" key="4">
    <source>
        <dbReference type="EMBL" id="KOA84686.1"/>
    </source>
</evidence>
<dbReference type="OrthoDB" id="494991at2"/>
<proteinExistence type="predicted"/>
<feature type="DNA-binding region" description="H-T-H motif" evidence="2">
    <location>
        <begin position="35"/>
        <end position="54"/>
    </location>
</feature>
<dbReference type="Pfam" id="PF08359">
    <property type="entry name" value="TetR_C_4"/>
    <property type="match status" value="1"/>
</dbReference>
<evidence type="ECO:0000313" key="5">
    <source>
        <dbReference type="Proteomes" id="UP000037540"/>
    </source>
</evidence>
<gene>
    <name evidence="4" type="ORF">ADU74_11035</name>
</gene>
<dbReference type="PROSITE" id="PS01081">
    <property type="entry name" value="HTH_TETR_1"/>
    <property type="match status" value="1"/>
</dbReference>
<evidence type="ECO:0000256" key="2">
    <source>
        <dbReference type="PROSITE-ProRule" id="PRU00335"/>
    </source>
</evidence>
<dbReference type="Gene3D" id="1.10.357.10">
    <property type="entry name" value="Tetracycline Repressor, domain 2"/>
    <property type="match status" value="1"/>
</dbReference>
<dbReference type="InterPro" id="IPR013570">
    <property type="entry name" value="Tscrpt_reg_YsiA_C"/>
</dbReference>
<keyword evidence="1 2" id="KW-0238">DNA-binding</keyword>
<dbReference type="EMBL" id="LGVR01000064">
    <property type="protein sequence ID" value="KOA84686.1"/>
    <property type="molecule type" value="Genomic_DNA"/>
</dbReference>
<dbReference type="PRINTS" id="PR00455">
    <property type="entry name" value="HTHTETR"/>
</dbReference>
<comment type="caution">
    <text evidence="4">The sequence shown here is derived from an EMBL/GenBank/DDBJ whole genome shotgun (WGS) entry which is preliminary data.</text>
</comment>
<dbReference type="Pfam" id="PF00440">
    <property type="entry name" value="TetR_N"/>
    <property type="match status" value="1"/>
</dbReference>
<dbReference type="PROSITE" id="PS50977">
    <property type="entry name" value="HTH_TETR_2"/>
    <property type="match status" value="1"/>
</dbReference>
<accession>A0A9Q1ZCG3</accession>
<dbReference type="GO" id="GO:0003677">
    <property type="term" value="F:DNA binding"/>
    <property type="evidence" value="ECO:0007669"/>
    <property type="project" value="UniProtKB-UniRule"/>
</dbReference>
<name>A0A9Q1ZCG3_CLOBO</name>
<dbReference type="InterPro" id="IPR023772">
    <property type="entry name" value="DNA-bd_HTH_TetR-type_CS"/>
</dbReference>
<feature type="domain" description="HTH tetR-type" evidence="3">
    <location>
        <begin position="12"/>
        <end position="72"/>
    </location>
</feature>
<dbReference type="InterPro" id="IPR036271">
    <property type="entry name" value="Tet_transcr_reg_TetR-rel_C_sf"/>
</dbReference>
<dbReference type="Proteomes" id="UP000037540">
    <property type="component" value="Unassembled WGS sequence"/>
</dbReference>
<dbReference type="InterPro" id="IPR009057">
    <property type="entry name" value="Homeodomain-like_sf"/>
</dbReference>
<organism evidence="4 5">
    <name type="scientific">Clostridium botulinum</name>
    <dbReference type="NCBI Taxonomy" id="1491"/>
    <lineage>
        <taxon>Bacteria</taxon>
        <taxon>Bacillati</taxon>
        <taxon>Bacillota</taxon>
        <taxon>Clostridia</taxon>
        <taxon>Eubacteriales</taxon>
        <taxon>Clostridiaceae</taxon>
        <taxon>Clostridium</taxon>
    </lineage>
</organism>
<protein>
    <submittedName>
        <fullName evidence="4">TetR family transcriptional regulator</fullName>
    </submittedName>
</protein>
<dbReference type="PANTHER" id="PTHR43479">
    <property type="entry name" value="ACREF/ENVCD OPERON REPRESSOR-RELATED"/>
    <property type="match status" value="1"/>
</dbReference>
<sequence>MQEPTKRQIQAMNTKKKLYDISTDLMKTKGYDNVTIQEICKKAGVSVGSFYHYFESKNDIFIELYKIADDFFYDTIKGKLSSEDTINKIIEYFNYYAEYNEKMGIDMMKQLYNSNNKMFITKGRHMQTVLDTIIEQGQKNNEVTTEMTPKQITRFLFVLMRGVVYDWCLHDGEYDLKEKMKSMLMQILKTIKP</sequence>
<dbReference type="InterPro" id="IPR050624">
    <property type="entry name" value="HTH-type_Tx_Regulator"/>
</dbReference>
<dbReference type="SUPFAM" id="SSF46689">
    <property type="entry name" value="Homeodomain-like"/>
    <property type="match status" value="1"/>
</dbReference>
<evidence type="ECO:0000256" key="1">
    <source>
        <dbReference type="ARBA" id="ARBA00023125"/>
    </source>
</evidence>